<feature type="coiled-coil region" evidence="11">
    <location>
        <begin position="645"/>
        <end position="683"/>
    </location>
</feature>
<dbReference type="PANTHER" id="PTHR24350">
    <property type="entry name" value="SERINE/THREONINE-PROTEIN KINASE IAL-RELATED"/>
    <property type="match status" value="1"/>
</dbReference>
<feature type="binding site" evidence="8">
    <location>
        <begin position="177"/>
        <end position="178"/>
    </location>
    <ligand>
        <name>ATP</name>
        <dbReference type="ChEBI" id="CHEBI:30616"/>
    </ligand>
</feature>
<evidence type="ECO:0000256" key="3">
    <source>
        <dbReference type="ARBA" id="ARBA00022679"/>
    </source>
</evidence>
<dbReference type="InterPro" id="IPR011009">
    <property type="entry name" value="Kinase-like_dom_sf"/>
</dbReference>
<feature type="binding site" evidence="8">
    <location>
        <begin position="121"/>
        <end position="123"/>
    </location>
    <ligand>
        <name>ATP</name>
        <dbReference type="ChEBI" id="CHEBI:30616"/>
    </ligand>
</feature>
<proteinExistence type="predicted"/>
<keyword evidence="2" id="KW-0723">Serine/threonine-protein kinase</keyword>
<dbReference type="GO" id="GO:0004674">
    <property type="term" value="F:protein serine/threonine kinase activity"/>
    <property type="evidence" value="ECO:0007669"/>
    <property type="project" value="UniProtKB-KW"/>
</dbReference>
<dbReference type="InterPro" id="IPR030616">
    <property type="entry name" value="Aur-like"/>
</dbReference>
<comment type="subunit">
    <text evidence="1">Monomer.</text>
</comment>
<keyword evidence="3" id="KW-0808">Transferase</keyword>
<evidence type="ECO:0000256" key="4">
    <source>
        <dbReference type="ARBA" id="ARBA00022741"/>
    </source>
</evidence>
<evidence type="ECO:0000256" key="5">
    <source>
        <dbReference type="ARBA" id="ARBA00022777"/>
    </source>
</evidence>
<feature type="coiled-coil region" evidence="11">
    <location>
        <begin position="708"/>
        <end position="735"/>
    </location>
</feature>
<dbReference type="InterPro" id="IPR017441">
    <property type="entry name" value="Protein_kinase_ATP_BS"/>
</dbReference>
<feature type="binding site" evidence="8">
    <location>
        <position position="191"/>
    </location>
    <ligand>
        <name>ATP</name>
        <dbReference type="ChEBI" id="CHEBI:30616"/>
    </ligand>
</feature>
<keyword evidence="6 8" id="KW-0067">ATP-binding</keyword>
<feature type="domain" description="Protein kinase" evidence="13">
    <location>
        <begin position="43"/>
        <end position="306"/>
    </location>
</feature>
<keyword evidence="15" id="KW-1185">Reference proteome</keyword>
<evidence type="ECO:0000313" key="14">
    <source>
        <dbReference type="EMBL" id="KRW98548.1"/>
    </source>
</evidence>
<dbReference type="Gene3D" id="1.10.510.10">
    <property type="entry name" value="Transferase(Phosphotransferase) domain 1"/>
    <property type="match status" value="1"/>
</dbReference>
<keyword evidence="4 8" id="KW-0547">Nucleotide-binding</keyword>
<evidence type="ECO:0000256" key="10">
    <source>
        <dbReference type="PROSITE-ProRule" id="PRU10141"/>
    </source>
</evidence>
<dbReference type="PROSITE" id="PS00108">
    <property type="entry name" value="PROTEIN_KINASE_ST"/>
    <property type="match status" value="1"/>
</dbReference>
<dbReference type="FunFam" id="3.30.200.20:FF:000042">
    <property type="entry name" value="Aurora kinase A"/>
    <property type="match status" value="1"/>
</dbReference>
<evidence type="ECO:0000313" key="15">
    <source>
        <dbReference type="Proteomes" id="UP000054937"/>
    </source>
</evidence>
<gene>
    <name evidence="14" type="ORF">PPERSA_00040</name>
</gene>
<feature type="coiled-coil region" evidence="11">
    <location>
        <begin position="333"/>
        <end position="496"/>
    </location>
</feature>
<evidence type="ECO:0000256" key="1">
    <source>
        <dbReference type="ARBA" id="ARBA00011245"/>
    </source>
</evidence>
<organism evidence="14 15">
    <name type="scientific">Pseudocohnilembus persalinus</name>
    <name type="common">Ciliate</name>
    <dbReference type="NCBI Taxonomy" id="266149"/>
    <lineage>
        <taxon>Eukaryota</taxon>
        <taxon>Sar</taxon>
        <taxon>Alveolata</taxon>
        <taxon>Ciliophora</taxon>
        <taxon>Intramacronucleata</taxon>
        <taxon>Oligohymenophorea</taxon>
        <taxon>Scuticociliatia</taxon>
        <taxon>Philasterida</taxon>
        <taxon>Pseudocohnilembidae</taxon>
        <taxon>Pseudocohnilembus</taxon>
    </lineage>
</organism>
<feature type="cross-link" description="Glycyl lysine isopeptide (Lys-Gly) (interchain with G-Cter in SUMO2)" evidence="9">
    <location>
        <position position="175"/>
    </location>
</feature>
<evidence type="ECO:0000256" key="8">
    <source>
        <dbReference type="PIRSR" id="PIRSR630616-2"/>
    </source>
</evidence>
<dbReference type="OrthoDB" id="343108at2759"/>
<keyword evidence="5 14" id="KW-0418">Kinase</keyword>
<dbReference type="InParanoid" id="A0A0V0Q939"/>
<comment type="caution">
    <text evidence="14">The sequence shown here is derived from an EMBL/GenBank/DDBJ whole genome shotgun (WGS) entry which is preliminary data.</text>
</comment>
<sequence length="740" mass="87966">MITPKTKRFQLLFQNSQYYIEKYNDGIPIPERVQLQNCNLNDFEEVGYLGKGSFGEVLKVNCKLNGQIYALKMMEKSVIEQRERIKQVKQELEIMYALNHPNIIKLLGHFEDAEKLYMVQEIAFGGDLNSVIEKEKKIEEKLCAKYLAQIVNALLYLKNFRVGNEWLKILHRDLKLENITVDRMGNVKIIDFGESNFLGGDQIRQTVIGTLAIRAPEIIKNEAYDERVDVFSLGVVLSEMLTGKNPFYKQKDEEIGVEEITRRILYKEPFFPEDISYLGKSLIKKMLEKDPNKRISLEEIKEHDFLHQEFDSLDLEEEEENEQEIQQFREKRMQEILEKIKKAKEYKGEAQNQEELSQAQIEQNAKFVKLRIEEIKDLDKEIMEMEAQLYLVEQENSYIQENIMQMQQEHAKNEDENAITFEKIQKQQKELQKLEEVFAMLEGKLERKNLKIWENERRLDKGRKIIRKREQRKQKLNSLNEQIKLLAIEFEKLEQQYQHEFDLNQQYKSNFKFSHISGNNSYLKSSIQSAEEDEKDKEKERSDSQKNSSQFSNGTYNSRTQQVQQQIFEENPGFMTNLNEENLEASEVCEEFLEGIRTLNSEIKTIQDLQESYIQQIKSRQAKYKKRKYQANQLDVANYNRIIYGQKLQDTKQQKLRKLEKLKKEKQKEYESKQLELQFQKKEFLEKQEFQIKNQGVLNNIGLVERSVQELKEIYNLQLQNMKKIEQAISDHEQKLGFKN</sequence>
<dbReference type="Proteomes" id="UP000054937">
    <property type="component" value="Unassembled WGS sequence"/>
</dbReference>
<dbReference type="Gene3D" id="3.30.200.20">
    <property type="entry name" value="Phosphorylase Kinase, domain 1"/>
    <property type="match status" value="1"/>
</dbReference>
<dbReference type="SMART" id="SM00220">
    <property type="entry name" value="S_TKc"/>
    <property type="match status" value="1"/>
</dbReference>
<feature type="active site" description="Proton acceptor" evidence="7">
    <location>
        <position position="173"/>
    </location>
</feature>
<dbReference type="GO" id="GO:0005524">
    <property type="term" value="F:ATP binding"/>
    <property type="evidence" value="ECO:0007669"/>
    <property type="project" value="UniProtKB-UniRule"/>
</dbReference>
<evidence type="ECO:0000259" key="13">
    <source>
        <dbReference type="PROSITE" id="PS50011"/>
    </source>
</evidence>
<dbReference type="PROSITE" id="PS00107">
    <property type="entry name" value="PROTEIN_KINASE_ATP"/>
    <property type="match status" value="1"/>
</dbReference>
<feature type="compositionally biased region" description="Polar residues" evidence="12">
    <location>
        <begin position="545"/>
        <end position="562"/>
    </location>
</feature>
<evidence type="ECO:0000256" key="11">
    <source>
        <dbReference type="SAM" id="Coils"/>
    </source>
</evidence>
<evidence type="ECO:0000256" key="6">
    <source>
        <dbReference type="ARBA" id="ARBA00022840"/>
    </source>
</evidence>
<protein>
    <submittedName>
        <fullName evidence="14">Protein kinase-like domain</fullName>
    </submittedName>
</protein>
<accession>A0A0V0Q939</accession>
<dbReference type="Pfam" id="PF00069">
    <property type="entry name" value="Pkinase"/>
    <property type="match status" value="1"/>
</dbReference>
<dbReference type="AlphaFoldDB" id="A0A0V0Q939"/>
<name>A0A0V0Q939_PSEPJ</name>
<evidence type="ECO:0000256" key="2">
    <source>
        <dbReference type="ARBA" id="ARBA00022527"/>
    </source>
</evidence>
<reference evidence="14 15" key="1">
    <citation type="journal article" date="2015" name="Sci. Rep.">
        <title>Genome of the facultative scuticociliatosis pathogen Pseudocohnilembus persalinus provides insight into its virulence through horizontal gene transfer.</title>
        <authorList>
            <person name="Xiong J."/>
            <person name="Wang G."/>
            <person name="Cheng J."/>
            <person name="Tian M."/>
            <person name="Pan X."/>
            <person name="Warren A."/>
            <person name="Jiang C."/>
            <person name="Yuan D."/>
            <person name="Miao W."/>
        </authorList>
    </citation>
    <scope>NUCLEOTIDE SEQUENCE [LARGE SCALE GENOMIC DNA]</scope>
    <source>
        <strain evidence="14">36N120E</strain>
    </source>
</reference>
<dbReference type="FunFam" id="1.10.510.10:FF:000571">
    <property type="entry name" value="Maternal embryonic leucine zipper kinase"/>
    <property type="match status" value="1"/>
</dbReference>
<feature type="binding site" evidence="8 10">
    <location>
        <position position="72"/>
    </location>
    <ligand>
        <name>ATP</name>
        <dbReference type="ChEBI" id="CHEBI:30616"/>
    </ligand>
</feature>
<dbReference type="SUPFAM" id="SSF56112">
    <property type="entry name" value="Protein kinase-like (PK-like)"/>
    <property type="match status" value="1"/>
</dbReference>
<keyword evidence="11" id="KW-0175">Coiled coil</keyword>
<evidence type="ECO:0000256" key="7">
    <source>
        <dbReference type="PIRSR" id="PIRSR630616-1"/>
    </source>
</evidence>
<evidence type="ECO:0000256" key="9">
    <source>
        <dbReference type="PIRSR" id="PIRSR630616-3"/>
    </source>
</evidence>
<dbReference type="PROSITE" id="PS50011">
    <property type="entry name" value="PROTEIN_KINASE_DOM"/>
    <property type="match status" value="1"/>
</dbReference>
<evidence type="ECO:0000256" key="12">
    <source>
        <dbReference type="SAM" id="MobiDB-lite"/>
    </source>
</evidence>
<dbReference type="InterPro" id="IPR008271">
    <property type="entry name" value="Ser/Thr_kinase_AS"/>
</dbReference>
<dbReference type="EMBL" id="LDAU01000240">
    <property type="protein sequence ID" value="KRW98548.1"/>
    <property type="molecule type" value="Genomic_DNA"/>
</dbReference>
<dbReference type="InterPro" id="IPR000719">
    <property type="entry name" value="Prot_kinase_dom"/>
</dbReference>
<feature type="region of interest" description="Disordered" evidence="12">
    <location>
        <begin position="524"/>
        <end position="562"/>
    </location>
</feature>